<feature type="region of interest" description="Disordered" evidence="4">
    <location>
        <begin position="274"/>
        <end position="309"/>
    </location>
</feature>
<keyword evidence="2" id="KW-0677">Repeat</keyword>
<accession>I7LV71</accession>
<dbReference type="GeneID" id="7840853"/>
<dbReference type="InterPro" id="IPR001680">
    <property type="entry name" value="WD40_rpt"/>
</dbReference>
<dbReference type="eggNOG" id="KOG0642">
    <property type="taxonomic scope" value="Eukaryota"/>
</dbReference>
<evidence type="ECO:0000256" key="4">
    <source>
        <dbReference type="SAM" id="MobiDB-lite"/>
    </source>
</evidence>
<dbReference type="PROSITE" id="PS50082">
    <property type="entry name" value="WD_REPEATS_2"/>
    <property type="match status" value="3"/>
</dbReference>
<gene>
    <name evidence="5" type="ORF">TTHERM_00338170</name>
</gene>
<evidence type="ECO:0000313" key="5">
    <source>
        <dbReference type="EMBL" id="EAR97337.2"/>
    </source>
</evidence>
<dbReference type="Proteomes" id="UP000009168">
    <property type="component" value="Unassembled WGS sequence"/>
</dbReference>
<feature type="compositionally biased region" description="Low complexity" evidence="4">
    <location>
        <begin position="278"/>
        <end position="290"/>
    </location>
</feature>
<dbReference type="InterPro" id="IPR051488">
    <property type="entry name" value="WD_repeat_striatin"/>
</dbReference>
<evidence type="ECO:0000313" key="6">
    <source>
        <dbReference type="Proteomes" id="UP000009168"/>
    </source>
</evidence>
<feature type="repeat" description="WD" evidence="3">
    <location>
        <begin position="575"/>
        <end position="607"/>
    </location>
</feature>
<dbReference type="STRING" id="312017.I7LV71"/>
<feature type="compositionally biased region" description="Low complexity" evidence="4">
    <location>
        <begin position="198"/>
        <end position="215"/>
    </location>
</feature>
<organism evidence="5 6">
    <name type="scientific">Tetrahymena thermophila (strain SB210)</name>
    <dbReference type="NCBI Taxonomy" id="312017"/>
    <lineage>
        <taxon>Eukaryota</taxon>
        <taxon>Sar</taxon>
        <taxon>Alveolata</taxon>
        <taxon>Ciliophora</taxon>
        <taxon>Intramacronucleata</taxon>
        <taxon>Oligohymenophorea</taxon>
        <taxon>Hymenostomatida</taxon>
        <taxon>Tetrahymenina</taxon>
        <taxon>Tetrahymenidae</taxon>
        <taxon>Tetrahymena</taxon>
    </lineage>
</organism>
<keyword evidence="1 3" id="KW-0853">WD repeat</keyword>
<dbReference type="EMBL" id="GG662666">
    <property type="protein sequence ID" value="EAR97337.2"/>
    <property type="molecule type" value="Genomic_DNA"/>
</dbReference>
<protein>
    <submittedName>
        <fullName evidence="5">WD domain, G-beta repeat protein</fullName>
    </submittedName>
</protein>
<name>I7LV71_TETTS</name>
<dbReference type="OrthoDB" id="727118at2759"/>
<feature type="repeat" description="WD" evidence="3">
    <location>
        <begin position="459"/>
        <end position="500"/>
    </location>
</feature>
<dbReference type="PANTHER" id="PTHR15653">
    <property type="entry name" value="STRIATIN"/>
    <property type="match status" value="1"/>
</dbReference>
<evidence type="ECO:0000256" key="3">
    <source>
        <dbReference type="PROSITE-ProRule" id="PRU00221"/>
    </source>
</evidence>
<dbReference type="InterPro" id="IPR036322">
    <property type="entry name" value="WD40_repeat_dom_sf"/>
</dbReference>
<dbReference type="AlphaFoldDB" id="I7LV71"/>
<dbReference type="InterPro" id="IPR015943">
    <property type="entry name" value="WD40/YVTN_repeat-like_dom_sf"/>
</dbReference>
<keyword evidence="6" id="KW-1185">Reference proteome</keyword>
<dbReference type="SMART" id="SM00320">
    <property type="entry name" value="WD40"/>
    <property type="match status" value="6"/>
</dbReference>
<dbReference type="RefSeq" id="XP_001017582.2">
    <property type="nucleotide sequence ID" value="XM_001017582.2"/>
</dbReference>
<feature type="repeat" description="WD" evidence="3">
    <location>
        <begin position="724"/>
        <end position="765"/>
    </location>
</feature>
<evidence type="ECO:0000256" key="2">
    <source>
        <dbReference type="ARBA" id="ARBA00022737"/>
    </source>
</evidence>
<dbReference type="KEGG" id="tet:TTHERM_00338170"/>
<dbReference type="PANTHER" id="PTHR15653:SF0">
    <property type="entry name" value="CONNECTOR OF KINASE TO AP-1, ISOFORM E"/>
    <property type="match status" value="1"/>
</dbReference>
<sequence length="807" mass="90971">MQQPPLGYTWEGIIDFLQIHQSIMKAREDQFDQEKAKFNVRIIQLEQEVGNLKLINETMSQRISELEVRLGIENPHQKINRQAAQHAKEVKQRNHQRVKSDQVQNFVKINEDFSVNSSMLQKQAKASGLSFHVGGGSSSMSFYQNGSQVNQGLSLSNTFDGMTSKSLVHQFLQKVACDQEDSQSILNSDQLGTKQHHQSQSANNSVNNGNSMMMQGEFDQNGKQKKQKKSTGSQKNTYIYNQTTVNSINSNNFINAYNNQQMQINQTLQNSFISSNKQQQTPQHSQSSSSNIVITPQSANNGSHQQQGSIRLQENMSKSTPPNQSQSLNLLQMSQQLQQQPQQQQITQTNSQIIQQSQDLTSSQNLSQNKSKLKTNNLHINTSNNMIPNFLNNSISSSNQNYNTITKSIPLSAKNSNTFMNSTKSIITTNATSPHTMSDSSNENQMITGKKIWNPKCTLRSHLDGVRGLFFTAVDPILVTASEDCLIKLWDIRQFKDSHENSFLQPYYTIRGHTGQIFALTGNQQQVDSTINYQCYNFIFSAGIDGVIKAWNLPLPEEIDALGPSEGKNVSVGEWQAHHETIWDLNHHPFQPILLSSGADGYIKLWKTFVTVDGTNLISLQQGDLISYLTYKPGQFQDIPTSVSWDHQRSQILSGWAQSNNLVCFNIENSKISSIIKYNQENQNLSAQVNKVICHEGINCAISGHEDRQIRFFDLKSNSLIKNLIGHTDAVTGLSVHPNQFYMSSVGHDGSMRTWDIRKYQCIHDIPVHKRKYDESAHTVMYHQKQPLIATGGADGLVKIFHQQDMI</sequence>
<dbReference type="SUPFAM" id="SSF50978">
    <property type="entry name" value="WD40 repeat-like"/>
    <property type="match status" value="1"/>
</dbReference>
<feature type="compositionally biased region" description="Polar residues" evidence="4">
    <location>
        <begin position="291"/>
        <end position="309"/>
    </location>
</feature>
<feature type="region of interest" description="Disordered" evidence="4">
    <location>
        <begin position="189"/>
        <end position="237"/>
    </location>
</feature>
<dbReference type="InParanoid" id="I7LV71"/>
<evidence type="ECO:0000256" key="1">
    <source>
        <dbReference type="ARBA" id="ARBA00022574"/>
    </source>
</evidence>
<dbReference type="Gene3D" id="2.130.10.10">
    <property type="entry name" value="YVTN repeat-like/Quinoprotein amine dehydrogenase"/>
    <property type="match status" value="2"/>
</dbReference>
<dbReference type="InterPro" id="IPR019775">
    <property type="entry name" value="WD40_repeat_CS"/>
</dbReference>
<reference evidence="6" key="1">
    <citation type="journal article" date="2006" name="PLoS Biol.">
        <title>Macronuclear genome sequence of the ciliate Tetrahymena thermophila, a model eukaryote.</title>
        <authorList>
            <person name="Eisen J.A."/>
            <person name="Coyne R.S."/>
            <person name="Wu M."/>
            <person name="Wu D."/>
            <person name="Thiagarajan M."/>
            <person name="Wortman J.R."/>
            <person name="Badger J.H."/>
            <person name="Ren Q."/>
            <person name="Amedeo P."/>
            <person name="Jones K.M."/>
            <person name="Tallon L.J."/>
            <person name="Delcher A.L."/>
            <person name="Salzberg S.L."/>
            <person name="Silva J.C."/>
            <person name="Haas B.J."/>
            <person name="Majoros W.H."/>
            <person name="Farzad M."/>
            <person name="Carlton J.M."/>
            <person name="Smith R.K. Jr."/>
            <person name="Garg J."/>
            <person name="Pearlman R.E."/>
            <person name="Karrer K.M."/>
            <person name="Sun L."/>
            <person name="Manning G."/>
            <person name="Elde N.C."/>
            <person name="Turkewitz A.P."/>
            <person name="Asai D.J."/>
            <person name="Wilkes D.E."/>
            <person name="Wang Y."/>
            <person name="Cai H."/>
            <person name="Collins K."/>
            <person name="Stewart B.A."/>
            <person name="Lee S.R."/>
            <person name="Wilamowska K."/>
            <person name="Weinberg Z."/>
            <person name="Ruzzo W.L."/>
            <person name="Wloga D."/>
            <person name="Gaertig J."/>
            <person name="Frankel J."/>
            <person name="Tsao C.-C."/>
            <person name="Gorovsky M.A."/>
            <person name="Keeling P.J."/>
            <person name="Waller R.F."/>
            <person name="Patron N.J."/>
            <person name="Cherry J.M."/>
            <person name="Stover N.A."/>
            <person name="Krieger C.J."/>
            <person name="del Toro C."/>
            <person name="Ryder H.F."/>
            <person name="Williamson S.C."/>
            <person name="Barbeau R.A."/>
            <person name="Hamilton E.P."/>
            <person name="Orias E."/>
        </authorList>
    </citation>
    <scope>NUCLEOTIDE SEQUENCE [LARGE SCALE GENOMIC DNA]</scope>
    <source>
        <strain evidence="6">SB210</strain>
    </source>
</reference>
<dbReference type="PROSITE" id="PS50294">
    <property type="entry name" value="WD_REPEATS_REGION"/>
    <property type="match status" value="2"/>
</dbReference>
<dbReference type="PROSITE" id="PS00678">
    <property type="entry name" value="WD_REPEATS_1"/>
    <property type="match status" value="2"/>
</dbReference>
<dbReference type="Pfam" id="PF00400">
    <property type="entry name" value="WD40"/>
    <property type="match status" value="3"/>
</dbReference>
<proteinExistence type="predicted"/>